<dbReference type="InterPro" id="IPR036890">
    <property type="entry name" value="HATPase_C_sf"/>
</dbReference>
<accession>A0A5S9M156</accession>
<sequence length="135" mass="15140">MRSKHHETARHLNAFSSSNDEREIKDLIQQYVKHFPWMKGENAYLASTLHSFLERAEKEDIALSLDLQAPFSSLPFSKADQVSFTGNLLDNALDAAIEAKQAGKEGSISVTTSIRSGLFLIHCENSTKKVWKNTC</sequence>
<evidence type="ECO:0000313" key="2">
    <source>
        <dbReference type="Proteomes" id="UP000464658"/>
    </source>
</evidence>
<dbReference type="Proteomes" id="UP000464658">
    <property type="component" value="Chromosome"/>
</dbReference>
<evidence type="ECO:0000313" key="1">
    <source>
        <dbReference type="EMBL" id="BBP86873.1"/>
    </source>
</evidence>
<dbReference type="AlphaFoldDB" id="A0A5S9M156"/>
<proteinExistence type="predicted"/>
<dbReference type="EMBL" id="AP021906">
    <property type="protein sequence ID" value="BBP86873.1"/>
    <property type="molecule type" value="Genomic_DNA"/>
</dbReference>
<protein>
    <submittedName>
        <fullName evidence="1">Uncharacterized protein</fullName>
    </submittedName>
</protein>
<dbReference type="Gene3D" id="3.30.565.10">
    <property type="entry name" value="Histidine kinase-like ATPase, C-terminal domain"/>
    <property type="match status" value="1"/>
</dbReference>
<reference evidence="1 2" key="1">
    <citation type="submission" date="2019-12" db="EMBL/GenBank/DDBJ databases">
        <title>Full genome sequence of a Bacillus safensis strain isolated from commercially available natto in Indonesia.</title>
        <authorList>
            <person name="Yoshida M."/>
            <person name="Uomi M."/>
            <person name="Waturangi D."/>
            <person name="Ekaputri J.J."/>
            <person name="Setiamarga D.H.E."/>
        </authorList>
    </citation>
    <scope>NUCLEOTIDE SEQUENCE [LARGE SCALE GENOMIC DNA]</scope>
    <source>
        <strain evidence="1 2">IDN1</strain>
    </source>
</reference>
<gene>
    <name evidence="1" type="ORF">BsIDN1_04910</name>
</gene>
<organism evidence="1 2">
    <name type="scientific">Bacillus safensis</name>
    <dbReference type="NCBI Taxonomy" id="561879"/>
    <lineage>
        <taxon>Bacteria</taxon>
        <taxon>Bacillati</taxon>
        <taxon>Bacillota</taxon>
        <taxon>Bacilli</taxon>
        <taxon>Bacillales</taxon>
        <taxon>Bacillaceae</taxon>
        <taxon>Bacillus</taxon>
    </lineage>
</organism>
<name>A0A5S9M156_BACIA</name>